<dbReference type="OrthoDB" id="191461at2"/>
<feature type="transmembrane region" description="Helical" evidence="1">
    <location>
        <begin position="173"/>
        <end position="191"/>
    </location>
</feature>
<accession>A0A556QQ11</accession>
<keyword evidence="3" id="KW-1185">Reference proteome</keyword>
<proteinExistence type="predicted"/>
<organism evidence="2 3">
    <name type="scientific">Rariglobus hedericola</name>
    <dbReference type="NCBI Taxonomy" id="2597822"/>
    <lineage>
        <taxon>Bacteria</taxon>
        <taxon>Pseudomonadati</taxon>
        <taxon>Verrucomicrobiota</taxon>
        <taxon>Opitutia</taxon>
        <taxon>Opitutales</taxon>
        <taxon>Opitutaceae</taxon>
        <taxon>Rariglobus</taxon>
    </lineage>
</organism>
<dbReference type="RefSeq" id="WP_144229068.1">
    <property type="nucleotide sequence ID" value="NZ_CBCRVV010000002.1"/>
</dbReference>
<dbReference type="Proteomes" id="UP000315648">
    <property type="component" value="Unassembled WGS sequence"/>
</dbReference>
<protein>
    <submittedName>
        <fullName evidence="2">DUF4013 domain-containing protein</fullName>
    </submittedName>
</protein>
<comment type="caution">
    <text evidence="2">The sequence shown here is derived from an EMBL/GenBank/DDBJ whole genome shotgun (WGS) entry which is preliminary data.</text>
</comment>
<dbReference type="Pfam" id="PF13197">
    <property type="entry name" value="DUF4013"/>
    <property type="match status" value="1"/>
</dbReference>
<reference evidence="2 3" key="1">
    <citation type="submission" date="2019-07" db="EMBL/GenBank/DDBJ databases">
        <title>Description of 53C-WASEF.</title>
        <authorList>
            <person name="Pitt A."/>
            <person name="Hahn M.W."/>
        </authorList>
    </citation>
    <scope>NUCLEOTIDE SEQUENCE [LARGE SCALE GENOMIC DNA]</scope>
    <source>
        <strain evidence="2 3">53C-WASEF</strain>
    </source>
</reference>
<feature type="transmembrane region" description="Helical" evidence="1">
    <location>
        <begin position="103"/>
        <end position="123"/>
    </location>
</feature>
<sequence length="201" mass="23110">MPSLEQVCKRLFSDQSWFLKAILGALLLIVPVAHFLAFGYLYAMIEQARRGETLDFPEWGDWKRLFLNGLAAFAIFMVLGVIPILLAWALVWPLHFLNYGAFIYLPLVPAIMLAGPLTVAGIYQYQKHEEFRDAFRLSILIAMLRSTKSYFWVPTFALIGFLVAGYPLMTFTIFVGLAASWTYYTVSFRFVEESRKRTVRL</sequence>
<gene>
    <name evidence="2" type="ORF">FPL22_05315</name>
</gene>
<dbReference type="EMBL" id="VMBG01000001">
    <property type="protein sequence ID" value="TSJ78727.1"/>
    <property type="molecule type" value="Genomic_DNA"/>
</dbReference>
<dbReference type="InterPro" id="IPR025098">
    <property type="entry name" value="DUF4013"/>
</dbReference>
<evidence type="ECO:0000313" key="2">
    <source>
        <dbReference type="EMBL" id="TSJ78727.1"/>
    </source>
</evidence>
<feature type="transmembrane region" description="Helical" evidence="1">
    <location>
        <begin position="65"/>
        <end position="91"/>
    </location>
</feature>
<dbReference type="AlphaFoldDB" id="A0A556QQ11"/>
<evidence type="ECO:0000256" key="1">
    <source>
        <dbReference type="SAM" id="Phobius"/>
    </source>
</evidence>
<keyword evidence="1" id="KW-1133">Transmembrane helix</keyword>
<evidence type="ECO:0000313" key="3">
    <source>
        <dbReference type="Proteomes" id="UP000315648"/>
    </source>
</evidence>
<keyword evidence="1" id="KW-0812">Transmembrane</keyword>
<feature type="transmembrane region" description="Helical" evidence="1">
    <location>
        <begin position="21"/>
        <end position="45"/>
    </location>
</feature>
<keyword evidence="1" id="KW-0472">Membrane</keyword>
<name>A0A556QQ11_9BACT</name>